<dbReference type="AlphaFoldDB" id="A0A0F7SAI7"/>
<sequence>MPEHSSPPQPYTKLPITPPNSLPFYHKPAATTHTSQDDPAPCFFGTICRMLPTPLDLLTFQPSIGGPGYMLGGLQRQKSPSPIQSKFS</sequence>
<dbReference type="Proteomes" id="UP000242770">
    <property type="component" value="Unassembled WGS sequence"/>
</dbReference>
<evidence type="ECO:0000313" key="3">
    <source>
        <dbReference type="Proteomes" id="UP000242770"/>
    </source>
</evidence>
<proteinExistence type="predicted"/>
<feature type="compositionally biased region" description="Pro residues" evidence="1">
    <location>
        <begin position="1"/>
        <end position="21"/>
    </location>
</feature>
<accession>A0A0F7SAI7</accession>
<evidence type="ECO:0000313" key="2">
    <source>
        <dbReference type="EMBL" id="CDW97673.1"/>
    </source>
</evidence>
<organism evidence="2 3">
    <name type="scientific">Sporisorium scitamineum</name>
    <dbReference type="NCBI Taxonomy" id="49012"/>
    <lineage>
        <taxon>Eukaryota</taxon>
        <taxon>Fungi</taxon>
        <taxon>Dikarya</taxon>
        <taxon>Basidiomycota</taxon>
        <taxon>Ustilaginomycotina</taxon>
        <taxon>Ustilaginomycetes</taxon>
        <taxon>Ustilaginales</taxon>
        <taxon>Ustilaginaceae</taxon>
        <taxon>Sporisorium</taxon>
    </lineage>
</organism>
<dbReference type="EMBL" id="CCFA01002114">
    <property type="protein sequence ID" value="CDW97673.1"/>
    <property type="molecule type" value="Genomic_DNA"/>
</dbReference>
<feature type="region of interest" description="Disordered" evidence="1">
    <location>
        <begin position="1"/>
        <end position="36"/>
    </location>
</feature>
<reference evidence="3" key="1">
    <citation type="submission" date="2014-06" db="EMBL/GenBank/DDBJ databases">
        <authorList>
            <person name="Berkman P.J."/>
        </authorList>
    </citation>
    <scope>NUCLEOTIDE SEQUENCE [LARGE SCALE GENOMIC DNA]</scope>
</reference>
<protein>
    <submittedName>
        <fullName evidence="2">Uncharacterized protein</fullName>
    </submittedName>
</protein>
<gene>
    <name evidence="2" type="primary">SSCI36940.1</name>
</gene>
<evidence type="ECO:0000256" key="1">
    <source>
        <dbReference type="SAM" id="MobiDB-lite"/>
    </source>
</evidence>
<keyword evidence="3" id="KW-1185">Reference proteome</keyword>
<name>A0A0F7SAI7_9BASI</name>